<dbReference type="SUPFAM" id="SSF53822">
    <property type="entry name" value="Periplasmic binding protein-like I"/>
    <property type="match status" value="1"/>
</dbReference>
<protein>
    <submittedName>
        <fullName evidence="6">LacI family DNA-binding transcriptional regulator</fullName>
    </submittedName>
</protein>
<dbReference type="GO" id="GO:0003700">
    <property type="term" value="F:DNA-binding transcription factor activity"/>
    <property type="evidence" value="ECO:0007669"/>
    <property type="project" value="TreeGrafter"/>
</dbReference>
<dbReference type="InterPro" id="IPR046335">
    <property type="entry name" value="LacI/GalR-like_sensor"/>
</dbReference>
<keyword evidence="3 6" id="KW-0238">DNA-binding</keyword>
<dbReference type="PANTHER" id="PTHR30146">
    <property type="entry name" value="LACI-RELATED TRANSCRIPTIONAL REPRESSOR"/>
    <property type="match status" value="1"/>
</dbReference>
<dbReference type="PANTHER" id="PTHR30146:SF148">
    <property type="entry name" value="HTH-TYPE TRANSCRIPTIONAL REPRESSOR PURR-RELATED"/>
    <property type="match status" value="1"/>
</dbReference>
<dbReference type="CDD" id="cd01392">
    <property type="entry name" value="HTH_LacI"/>
    <property type="match status" value="1"/>
</dbReference>
<comment type="caution">
    <text evidence="6">The sequence shown here is derived from an EMBL/GenBank/DDBJ whole genome shotgun (WGS) entry which is preliminary data.</text>
</comment>
<keyword evidence="2" id="KW-0805">Transcription regulation</keyword>
<evidence type="ECO:0000256" key="3">
    <source>
        <dbReference type="ARBA" id="ARBA00023125"/>
    </source>
</evidence>
<dbReference type="RefSeq" id="WP_340328390.1">
    <property type="nucleotide sequence ID" value="NZ_JAZHOF010000002.1"/>
</dbReference>
<name>A0AAW9RB44_9HYPH</name>
<evidence type="ECO:0000313" key="6">
    <source>
        <dbReference type="EMBL" id="MEJ8570642.1"/>
    </source>
</evidence>
<dbReference type="SUPFAM" id="SSF47413">
    <property type="entry name" value="lambda repressor-like DNA-binding domains"/>
    <property type="match status" value="1"/>
</dbReference>
<dbReference type="Pfam" id="PF13377">
    <property type="entry name" value="Peripla_BP_3"/>
    <property type="match status" value="1"/>
</dbReference>
<organism evidence="6 7">
    <name type="scientific">Microbaculum marinum</name>
    <dbReference type="NCBI Taxonomy" id="1764581"/>
    <lineage>
        <taxon>Bacteria</taxon>
        <taxon>Pseudomonadati</taxon>
        <taxon>Pseudomonadota</taxon>
        <taxon>Alphaproteobacteria</taxon>
        <taxon>Hyphomicrobiales</taxon>
        <taxon>Tepidamorphaceae</taxon>
        <taxon>Microbaculum</taxon>
    </lineage>
</organism>
<dbReference type="InterPro" id="IPR028082">
    <property type="entry name" value="Peripla_BP_I"/>
</dbReference>
<keyword evidence="4" id="KW-0804">Transcription</keyword>
<evidence type="ECO:0000256" key="4">
    <source>
        <dbReference type="ARBA" id="ARBA00023163"/>
    </source>
</evidence>
<dbReference type="Gene3D" id="1.10.260.40">
    <property type="entry name" value="lambda repressor-like DNA-binding domains"/>
    <property type="match status" value="1"/>
</dbReference>
<dbReference type="Pfam" id="PF00356">
    <property type="entry name" value="LacI"/>
    <property type="match status" value="1"/>
</dbReference>
<dbReference type="SMART" id="SM00354">
    <property type="entry name" value="HTH_LACI"/>
    <property type="match status" value="1"/>
</dbReference>
<keyword evidence="1" id="KW-0678">Repressor</keyword>
<evidence type="ECO:0000259" key="5">
    <source>
        <dbReference type="PROSITE" id="PS50932"/>
    </source>
</evidence>
<gene>
    <name evidence="6" type="ORF">V3328_04110</name>
</gene>
<accession>A0AAW9RB44</accession>
<dbReference type="InterPro" id="IPR000843">
    <property type="entry name" value="HTH_LacI"/>
</dbReference>
<dbReference type="CDD" id="cd06267">
    <property type="entry name" value="PBP1_LacI_sugar_binding-like"/>
    <property type="match status" value="1"/>
</dbReference>
<dbReference type="GO" id="GO:0000976">
    <property type="term" value="F:transcription cis-regulatory region binding"/>
    <property type="evidence" value="ECO:0007669"/>
    <property type="project" value="TreeGrafter"/>
</dbReference>
<evidence type="ECO:0000256" key="1">
    <source>
        <dbReference type="ARBA" id="ARBA00022491"/>
    </source>
</evidence>
<dbReference type="Gene3D" id="3.40.50.2300">
    <property type="match status" value="2"/>
</dbReference>
<dbReference type="Proteomes" id="UP001378188">
    <property type="component" value="Unassembled WGS sequence"/>
</dbReference>
<sequence length="319" mass="34483">MTTISQIARRARVSTATVSNVLNRTKPVSPQTRELVESVARELGYSPSRFARSLKTGRSATIGLIAPDLTNPFFPAVVQTVERTARERGYGLIIVDCHNDPAEEKAAFELVGEYRVDGIIWIPVAETKPEPAPLAPVVTVDRPVAGLDGITSDHRAGGRMIGERVRRAGHGTVGILRGPSAHHSARERHRGLLEGLGDGVRIVWDVPTDFSLDLAEEAQAKILGTAVDCIVGANDQVAIRTAQLLAAAGRALPDDVAIVGFDDIPWAEFVHPPLSTVRQPYRRLGRAAVELLLRRIAEPDGEPERIVLPVEWVGRASLG</sequence>
<dbReference type="AlphaFoldDB" id="A0AAW9RB44"/>
<dbReference type="EMBL" id="JAZHOF010000002">
    <property type="protein sequence ID" value="MEJ8570642.1"/>
    <property type="molecule type" value="Genomic_DNA"/>
</dbReference>
<evidence type="ECO:0000313" key="7">
    <source>
        <dbReference type="Proteomes" id="UP001378188"/>
    </source>
</evidence>
<feature type="domain" description="HTH lacI-type" evidence="5">
    <location>
        <begin position="2"/>
        <end position="56"/>
    </location>
</feature>
<dbReference type="PROSITE" id="PS50932">
    <property type="entry name" value="HTH_LACI_2"/>
    <property type="match status" value="1"/>
</dbReference>
<evidence type="ECO:0000256" key="2">
    <source>
        <dbReference type="ARBA" id="ARBA00023015"/>
    </source>
</evidence>
<reference evidence="6 7" key="1">
    <citation type="submission" date="2024-02" db="EMBL/GenBank/DDBJ databases">
        <title>Genome analysis and characterization of Microbaculum marinisediminis sp. nov., isolated from marine sediment.</title>
        <authorList>
            <person name="Du Z.-J."/>
            <person name="Ye Y.-Q."/>
            <person name="Zhang Z.-R."/>
            <person name="Yuan S.-M."/>
            <person name="Zhang X.-Y."/>
        </authorList>
    </citation>
    <scope>NUCLEOTIDE SEQUENCE [LARGE SCALE GENOMIC DNA]</scope>
    <source>
        <strain evidence="6 7">SDUM1044001</strain>
    </source>
</reference>
<dbReference type="InterPro" id="IPR010982">
    <property type="entry name" value="Lambda_DNA-bd_dom_sf"/>
</dbReference>
<keyword evidence="7" id="KW-1185">Reference proteome</keyword>
<proteinExistence type="predicted"/>